<proteinExistence type="predicted"/>
<evidence type="ECO:0000313" key="2">
    <source>
        <dbReference type="Proteomes" id="UP000324222"/>
    </source>
</evidence>
<accession>A0A5B7I3P7</accession>
<dbReference type="EMBL" id="VSRR010043685">
    <property type="protein sequence ID" value="MPC76586.1"/>
    <property type="molecule type" value="Genomic_DNA"/>
</dbReference>
<organism evidence="1 2">
    <name type="scientific">Portunus trituberculatus</name>
    <name type="common">Swimming crab</name>
    <name type="synonym">Neptunus trituberculatus</name>
    <dbReference type="NCBI Taxonomy" id="210409"/>
    <lineage>
        <taxon>Eukaryota</taxon>
        <taxon>Metazoa</taxon>
        <taxon>Ecdysozoa</taxon>
        <taxon>Arthropoda</taxon>
        <taxon>Crustacea</taxon>
        <taxon>Multicrustacea</taxon>
        <taxon>Malacostraca</taxon>
        <taxon>Eumalacostraca</taxon>
        <taxon>Eucarida</taxon>
        <taxon>Decapoda</taxon>
        <taxon>Pleocyemata</taxon>
        <taxon>Brachyura</taxon>
        <taxon>Eubrachyura</taxon>
        <taxon>Portunoidea</taxon>
        <taxon>Portunidae</taxon>
        <taxon>Portuninae</taxon>
        <taxon>Portunus</taxon>
    </lineage>
</organism>
<gene>
    <name evidence="1" type="ORF">E2C01_071003</name>
</gene>
<reference evidence="1 2" key="1">
    <citation type="submission" date="2019-05" db="EMBL/GenBank/DDBJ databases">
        <title>Another draft genome of Portunus trituberculatus and its Hox gene families provides insights of decapod evolution.</title>
        <authorList>
            <person name="Jeong J.-H."/>
            <person name="Song I."/>
            <person name="Kim S."/>
            <person name="Choi T."/>
            <person name="Kim D."/>
            <person name="Ryu S."/>
            <person name="Kim W."/>
        </authorList>
    </citation>
    <scope>NUCLEOTIDE SEQUENCE [LARGE SCALE GENOMIC DNA]</scope>
    <source>
        <tissue evidence="1">Muscle</tissue>
    </source>
</reference>
<comment type="caution">
    <text evidence="1">The sequence shown here is derived from an EMBL/GenBank/DDBJ whole genome shotgun (WGS) entry which is preliminary data.</text>
</comment>
<evidence type="ECO:0000313" key="1">
    <source>
        <dbReference type="EMBL" id="MPC76586.1"/>
    </source>
</evidence>
<sequence length="97" mass="11145">MKTCSVTEVVKTGILSSVIRLRVCGFVLAYGVAARDHVVQAPHQEQKVLDNLLLMSPLHHSHRHRHRHLKLFTRQQVFPHPARSPLFSRSLNLRIII</sequence>
<keyword evidence="2" id="KW-1185">Reference proteome</keyword>
<dbReference type="AlphaFoldDB" id="A0A5B7I3P7"/>
<name>A0A5B7I3P7_PORTR</name>
<dbReference type="Proteomes" id="UP000324222">
    <property type="component" value="Unassembled WGS sequence"/>
</dbReference>
<protein>
    <submittedName>
        <fullName evidence="1">Uncharacterized protein</fullName>
    </submittedName>
</protein>